<dbReference type="Proteomes" id="UP001281147">
    <property type="component" value="Unassembled WGS sequence"/>
</dbReference>
<gene>
    <name evidence="1" type="ORF">LTR37_000263</name>
</gene>
<accession>A0ACC3NZC0</accession>
<comment type="caution">
    <text evidence="1">The sequence shown here is derived from an EMBL/GenBank/DDBJ whole genome shotgun (WGS) entry which is preliminary data.</text>
</comment>
<name>A0ACC3NZC0_9PEZI</name>
<protein>
    <submittedName>
        <fullName evidence="1">Uncharacterized protein</fullName>
    </submittedName>
</protein>
<evidence type="ECO:0000313" key="1">
    <source>
        <dbReference type="EMBL" id="KAK3726115.1"/>
    </source>
</evidence>
<organism evidence="1 2">
    <name type="scientific">Vermiconidia calcicola</name>
    <dbReference type="NCBI Taxonomy" id="1690605"/>
    <lineage>
        <taxon>Eukaryota</taxon>
        <taxon>Fungi</taxon>
        <taxon>Dikarya</taxon>
        <taxon>Ascomycota</taxon>
        <taxon>Pezizomycotina</taxon>
        <taxon>Dothideomycetes</taxon>
        <taxon>Dothideomycetidae</taxon>
        <taxon>Mycosphaerellales</taxon>
        <taxon>Extremaceae</taxon>
        <taxon>Vermiconidia</taxon>
    </lineage>
</organism>
<proteinExistence type="predicted"/>
<reference evidence="1" key="1">
    <citation type="submission" date="2023-07" db="EMBL/GenBank/DDBJ databases">
        <title>Black Yeasts Isolated from many extreme environments.</title>
        <authorList>
            <person name="Coleine C."/>
            <person name="Stajich J.E."/>
            <person name="Selbmann L."/>
        </authorList>
    </citation>
    <scope>NUCLEOTIDE SEQUENCE</scope>
    <source>
        <strain evidence="1">CCFEE 5714</strain>
    </source>
</reference>
<evidence type="ECO:0000313" key="2">
    <source>
        <dbReference type="Proteomes" id="UP001281147"/>
    </source>
</evidence>
<sequence>MENYARREKGPLLQTKQLQGNAYSEKVFLKDDLGNEESRAAKPKKKVVKQFDSSSIASPFLDPKVFERKT</sequence>
<dbReference type="EMBL" id="JAUTXU010000001">
    <property type="protein sequence ID" value="KAK3726115.1"/>
    <property type="molecule type" value="Genomic_DNA"/>
</dbReference>
<keyword evidence="2" id="KW-1185">Reference proteome</keyword>